<reference evidence="1" key="2">
    <citation type="journal article" date="2024" name="Plant">
        <title>Genomic evolution and insights into agronomic trait innovations of Sesamum species.</title>
        <authorList>
            <person name="Miao H."/>
            <person name="Wang L."/>
            <person name="Qu L."/>
            <person name="Liu H."/>
            <person name="Sun Y."/>
            <person name="Le M."/>
            <person name="Wang Q."/>
            <person name="Wei S."/>
            <person name="Zheng Y."/>
            <person name="Lin W."/>
            <person name="Duan Y."/>
            <person name="Cao H."/>
            <person name="Xiong S."/>
            <person name="Wang X."/>
            <person name="Wei L."/>
            <person name="Li C."/>
            <person name="Ma Q."/>
            <person name="Ju M."/>
            <person name="Zhao R."/>
            <person name="Li G."/>
            <person name="Mu C."/>
            <person name="Tian Q."/>
            <person name="Mei H."/>
            <person name="Zhang T."/>
            <person name="Gao T."/>
            <person name="Zhang H."/>
        </authorList>
    </citation>
    <scope>NUCLEOTIDE SEQUENCE</scope>
    <source>
        <strain evidence="1">3651</strain>
    </source>
</reference>
<dbReference type="Proteomes" id="UP001293254">
    <property type="component" value="Unassembled WGS sequence"/>
</dbReference>
<accession>A0AAE1YUK5</accession>
<evidence type="ECO:0000313" key="2">
    <source>
        <dbReference type="Proteomes" id="UP001293254"/>
    </source>
</evidence>
<gene>
    <name evidence="1" type="ORF">Salat_0007800</name>
</gene>
<organism evidence="1 2">
    <name type="scientific">Sesamum alatum</name>
    <dbReference type="NCBI Taxonomy" id="300844"/>
    <lineage>
        <taxon>Eukaryota</taxon>
        <taxon>Viridiplantae</taxon>
        <taxon>Streptophyta</taxon>
        <taxon>Embryophyta</taxon>
        <taxon>Tracheophyta</taxon>
        <taxon>Spermatophyta</taxon>
        <taxon>Magnoliopsida</taxon>
        <taxon>eudicotyledons</taxon>
        <taxon>Gunneridae</taxon>
        <taxon>Pentapetalae</taxon>
        <taxon>asterids</taxon>
        <taxon>lamiids</taxon>
        <taxon>Lamiales</taxon>
        <taxon>Pedaliaceae</taxon>
        <taxon>Sesamum</taxon>
    </lineage>
</organism>
<reference evidence="1" key="1">
    <citation type="submission" date="2020-06" db="EMBL/GenBank/DDBJ databases">
        <authorList>
            <person name="Li T."/>
            <person name="Hu X."/>
            <person name="Zhang T."/>
            <person name="Song X."/>
            <person name="Zhang H."/>
            <person name="Dai N."/>
            <person name="Sheng W."/>
            <person name="Hou X."/>
            <person name="Wei L."/>
        </authorList>
    </citation>
    <scope>NUCLEOTIDE SEQUENCE</scope>
    <source>
        <strain evidence="1">3651</strain>
        <tissue evidence="1">Leaf</tissue>
    </source>
</reference>
<keyword evidence="2" id="KW-1185">Reference proteome</keyword>
<dbReference type="AlphaFoldDB" id="A0AAE1YUK5"/>
<sequence>MLVYLKGLTAWNTLSQSINIPKYASNYGTTNLKSGSCSQMAQKCRTTSHGCHPGCNTGSSPGPNAPTAAALTSGVPTAADVPANDFPSVGRALQFGFDFVVLMVLSTLFLASRTWHK</sequence>
<proteinExistence type="predicted"/>
<evidence type="ECO:0000313" key="1">
    <source>
        <dbReference type="EMBL" id="KAK4436739.1"/>
    </source>
</evidence>
<name>A0AAE1YUK5_9LAMI</name>
<protein>
    <submittedName>
        <fullName evidence="1">Uncharacterized protein</fullName>
    </submittedName>
</protein>
<comment type="caution">
    <text evidence="1">The sequence shown here is derived from an EMBL/GenBank/DDBJ whole genome shotgun (WGS) entry which is preliminary data.</text>
</comment>
<dbReference type="EMBL" id="JACGWO010000001">
    <property type="protein sequence ID" value="KAK4436739.1"/>
    <property type="molecule type" value="Genomic_DNA"/>
</dbReference>